<organism evidence="1 2">
    <name type="scientific">Karstenula rhodostoma CBS 690.94</name>
    <dbReference type="NCBI Taxonomy" id="1392251"/>
    <lineage>
        <taxon>Eukaryota</taxon>
        <taxon>Fungi</taxon>
        <taxon>Dikarya</taxon>
        <taxon>Ascomycota</taxon>
        <taxon>Pezizomycotina</taxon>
        <taxon>Dothideomycetes</taxon>
        <taxon>Pleosporomycetidae</taxon>
        <taxon>Pleosporales</taxon>
        <taxon>Massarineae</taxon>
        <taxon>Didymosphaeriaceae</taxon>
        <taxon>Karstenula</taxon>
    </lineage>
</organism>
<proteinExistence type="predicted"/>
<dbReference type="EMBL" id="MU001496">
    <property type="protein sequence ID" value="KAF2447402.1"/>
    <property type="molecule type" value="Genomic_DNA"/>
</dbReference>
<dbReference type="Proteomes" id="UP000799764">
    <property type="component" value="Unassembled WGS sequence"/>
</dbReference>
<accession>A0A9P4PNU3</accession>
<keyword evidence="2" id="KW-1185">Reference proteome</keyword>
<protein>
    <submittedName>
        <fullName evidence="1">Uncharacterized protein</fullName>
    </submittedName>
</protein>
<gene>
    <name evidence="1" type="ORF">P171DRAFT_407521</name>
</gene>
<name>A0A9P4PNU3_9PLEO</name>
<sequence>MRSLILALAASAIATEVTVVWRHEKTTGSTSLSILSAENDAPLAERCGSSLGSLDFTRVDQHGAGNFTIDGDTFDISSKLQDGVSCNRKYNGVIAVTECSGIKFEVPEGEAKSADCFADEDAKASFLALKARAVDATAPTPVEKRLTPSSTFKLRGRQQCHDEKSTVVNGDGDPHQNYFHKQLSVHTVHNHVYNTCVDNERNSDPFVIKSPNKDNRGGGMYCVIGTCRAQGDEYWDNTGRAGGP</sequence>
<dbReference type="OrthoDB" id="3641682at2759"/>
<reference evidence="1" key="1">
    <citation type="journal article" date="2020" name="Stud. Mycol.">
        <title>101 Dothideomycetes genomes: a test case for predicting lifestyles and emergence of pathogens.</title>
        <authorList>
            <person name="Haridas S."/>
            <person name="Albert R."/>
            <person name="Binder M."/>
            <person name="Bloem J."/>
            <person name="Labutti K."/>
            <person name="Salamov A."/>
            <person name="Andreopoulos B."/>
            <person name="Baker S."/>
            <person name="Barry K."/>
            <person name="Bills G."/>
            <person name="Bluhm B."/>
            <person name="Cannon C."/>
            <person name="Castanera R."/>
            <person name="Culley D."/>
            <person name="Daum C."/>
            <person name="Ezra D."/>
            <person name="Gonzalez J."/>
            <person name="Henrissat B."/>
            <person name="Kuo A."/>
            <person name="Liang C."/>
            <person name="Lipzen A."/>
            <person name="Lutzoni F."/>
            <person name="Magnuson J."/>
            <person name="Mondo S."/>
            <person name="Nolan M."/>
            <person name="Ohm R."/>
            <person name="Pangilinan J."/>
            <person name="Park H.-J."/>
            <person name="Ramirez L."/>
            <person name="Alfaro M."/>
            <person name="Sun H."/>
            <person name="Tritt A."/>
            <person name="Yoshinaga Y."/>
            <person name="Zwiers L.-H."/>
            <person name="Turgeon B."/>
            <person name="Goodwin S."/>
            <person name="Spatafora J."/>
            <person name="Crous P."/>
            <person name="Grigoriev I."/>
        </authorList>
    </citation>
    <scope>NUCLEOTIDE SEQUENCE</scope>
    <source>
        <strain evidence="1">CBS 690.94</strain>
    </source>
</reference>
<dbReference type="AlphaFoldDB" id="A0A9P4PNU3"/>
<comment type="caution">
    <text evidence="1">The sequence shown here is derived from an EMBL/GenBank/DDBJ whole genome shotgun (WGS) entry which is preliminary data.</text>
</comment>
<evidence type="ECO:0000313" key="1">
    <source>
        <dbReference type="EMBL" id="KAF2447402.1"/>
    </source>
</evidence>
<evidence type="ECO:0000313" key="2">
    <source>
        <dbReference type="Proteomes" id="UP000799764"/>
    </source>
</evidence>